<dbReference type="Proteomes" id="UP000199182">
    <property type="component" value="Unassembled WGS sequence"/>
</dbReference>
<dbReference type="Gene3D" id="1.10.530.10">
    <property type="match status" value="1"/>
</dbReference>
<dbReference type="InterPro" id="IPR008258">
    <property type="entry name" value="Transglycosylase_SLT_dom_1"/>
</dbReference>
<evidence type="ECO:0000259" key="2">
    <source>
        <dbReference type="Pfam" id="PF01464"/>
    </source>
</evidence>
<dbReference type="OrthoDB" id="9815002at2"/>
<dbReference type="PANTHER" id="PTHR37423">
    <property type="entry name" value="SOLUBLE LYTIC MUREIN TRANSGLYCOSYLASE-RELATED"/>
    <property type="match status" value="1"/>
</dbReference>
<keyword evidence="1" id="KW-1133">Transmembrane helix</keyword>
<dbReference type="InterPro" id="IPR023346">
    <property type="entry name" value="Lysozyme-like_dom_sf"/>
</dbReference>
<dbReference type="EMBL" id="FNID01000017">
    <property type="protein sequence ID" value="SDN37463.1"/>
    <property type="molecule type" value="Genomic_DNA"/>
</dbReference>
<proteinExistence type="predicted"/>
<organism evidence="3 4">
    <name type="scientific">Acetanaerobacterium elongatum</name>
    <dbReference type="NCBI Taxonomy" id="258515"/>
    <lineage>
        <taxon>Bacteria</taxon>
        <taxon>Bacillati</taxon>
        <taxon>Bacillota</taxon>
        <taxon>Clostridia</taxon>
        <taxon>Eubacteriales</taxon>
        <taxon>Oscillospiraceae</taxon>
        <taxon>Acetanaerobacterium</taxon>
    </lineage>
</organism>
<name>A0A1H0AWL2_9FIRM</name>
<keyword evidence="1" id="KW-0812">Transmembrane</keyword>
<feature type="transmembrane region" description="Helical" evidence="1">
    <location>
        <begin position="6"/>
        <end position="26"/>
    </location>
</feature>
<keyword evidence="4" id="KW-1185">Reference proteome</keyword>
<dbReference type="Pfam" id="PF01464">
    <property type="entry name" value="SLT"/>
    <property type="match status" value="1"/>
</dbReference>
<evidence type="ECO:0000313" key="4">
    <source>
        <dbReference type="Proteomes" id="UP000199182"/>
    </source>
</evidence>
<reference evidence="3 4" key="1">
    <citation type="submission" date="2016-10" db="EMBL/GenBank/DDBJ databases">
        <authorList>
            <person name="de Groot N.N."/>
        </authorList>
    </citation>
    <scope>NUCLEOTIDE SEQUENCE [LARGE SCALE GENOMIC DNA]</scope>
    <source>
        <strain evidence="3 4">CGMCC 1.5012</strain>
    </source>
</reference>
<dbReference type="PANTHER" id="PTHR37423:SF2">
    <property type="entry name" value="MEMBRANE-BOUND LYTIC MUREIN TRANSGLYCOSYLASE C"/>
    <property type="match status" value="1"/>
</dbReference>
<dbReference type="RefSeq" id="WP_092640269.1">
    <property type="nucleotide sequence ID" value="NZ_FNID01000017.1"/>
</dbReference>
<feature type="domain" description="Transglycosylase SLT" evidence="2">
    <location>
        <begin position="42"/>
        <end position="151"/>
    </location>
</feature>
<dbReference type="STRING" id="258515.SAMN05192585_11758"/>
<evidence type="ECO:0000256" key="1">
    <source>
        <dbReference type="SAM" id="Phobius"/>
    </source>
</evidence>
<dbReference type="CDD" id="cd16896">
    <property type="entry name" value="LT_Slt70-like"/>
    <property type="match status" value="1"/>
</dbReference>
<dbReference type="AlphaFoldDB" id="A0A1H0AWL2"/>
<keyword evidence="1" id="KW-0472">Membrane</keyword>
<gene>
    <name evidence="3" type="ORF">SAMN05192585_11758</name>
</gene>
<protein>
    <submittedName>
        <fullName evidence="3">Soluble lytic murein transglycosylase</fullName>
    </submittedName>
</protein>
<accession>A0A1H0AWL2</accession>
<dbReference type="SUPFAM" id="SSF53955">
    <property type="entry name" value="Lysozyme-like"/>
    <property type="match status" value="1"/>
</dbReference>
<evidence type="ECO:0000313" key="3">
    <source>
        <dbReference type="EMBL" id="SDN37463.1"/>
    </source>
</evidence>
<sequence length="186" mass="21549">MSKRILAAAITLAVVILVVVVLFILLKEPIIEQLYPMEYEQLIEKYAQDNGIEPTLVYAVIYTESRFKPEAESNVGARGLMQLTEETFDWVKYRLGDPEELTFDKMYDPETNIRYGTYLLGYLKKEYGSQRNILCAYHAGINIVKKWLANKEYSLNGSDLDKIPYKDTAHYVDKVEKAINIYSERK</sequence>